<evidence type="ECO:0000313" key="2">
    <source>
        <dbReference type="EMBL" id="KAJ1202139.1"/>
    </source>
</evidence>
<dbReference type="Proteomes" id="UP001066276">
    <property type="component" value="Chromosome 2_1"/>
</dbReference>
<dbReference type="AlphaFoldDB" id="A0AAV7VNC8"/>
<feature type="region of interest" description="Disordered" evidence="1">
    <location>
        <begin position="26"/>
        <end position="88"/>
    </location>
</feature>
<sequence>MYPDPEVKGAATTAVRRKNAEAEKVFKPVREGFSPEGEDVAMTQNRTTRPESKPGRQRSPEEASSKPEAQPEEGDWEERRSVTQSETK</sequence>
<evidence type="ECO:0000313" key="3">
    <source>
        <dbReference type="Proteomes" id="UP001066276"/>
    </source>
</evidence>
<feature type="compositionally biased region" description="Basic and acidic residues" evidence="1">
    <location>
        <begin position="48"/>
        <end position="65"/>
    </location>
</feature>
<keyword evidence="3" id="KW-1185">Reference proteome</keyword>
<comment type="caution">
    <text evidence="2">The sequence shown here is derived from an EMBL/GenBank/DDBJ whole genome shotgun (WGS) entry which is preliminary data.</text>
</comment>
<name>A0AAV7VNC8_PLEWA</name>
<accession>A0AAV7VNC8</accession>
<proteinExistence type="predicted"/>
<feature type="compositionally biased region" description="Basic and acidic residues" evidence="1">
    <location>
        <begin position="77"/>
        <end position="88"/>
    </location>
</feature>
<dbReference type="EMBL" id="JANPWB010000003">
    <property type="protein sequence ID" value="KAJ1202139.1"/>
    <property type="molecule type" value="Genomic_DNA"/>
</dbReference>
<protein>
    <submittedName>
        <fullName evidence="2">Uncharacterized protein</fullName>
    </submittedName>
</protein>
<gene>
    <name evidence="2" type="ORF">NDU88_005940</name>
</gene>
<organism evidence="2 3">
    <name type="scientific">Pleurodeles waltl</name>
    <name type="common">Iberian ribbed newt</name>
    <dbReference type="NCBI Taxonomy" id="8319"/>
    <lineage>
        <taxon>Eukaryota</taxon>
        <taxon>Metazoa</taxon>
        <taxon>Chordata</taxon>
        <taxon>Craniata</taxon>
        <taxon>Vertebrata</taxon>
        <taxon>Euteleostomi</taxon>
        <taxon>Amphibia</taxon>
        <taxon>Batrachia</taxon>
        <taxon>Caudata</taxon>
        <taxon>Salamandroidea</taxon>
        <taxon>Salamandridae</taxon>
        <taxon>Pleurodelinae</taxon>
        <taxon>Pleurodeles</taxon>
    </lineage>
</organism>
<reference evidence="2" key="1">
    <citation type="journal article" date="2022" name="bioRxiv">
        <title>Sequencing and chromosome-scale assembly of the giantPleurodeles waltlgenome.</title>
        <authorList>
            <person name="Brown T."/>
            <person name="Elewa A."/>
            <person name="Iarovenko S."/>
            <person name="Subramanian E."/>
            <person name="Araus A.J."/>
            <person name="Petzold A."/>
            <person name="Susuki M."/>
            <person name="Suzuki K.-i.T."/>
            <person name="Hayashi T."/>
            <person name="Toyoda A."/>
            <person name="Oliveira C."/>
            <person name="Osipova E."/>
            <person name="Leigh N.D."/>
            <person name="Simon A."/>
            <person name="Yun M.H."/>
        </authorList>
    </citation>
    <scope>NUCLEOTIDE SEQUENCE</scope>
    <source>
        <strain evidence="2">20211129_DDA</strain>
        <tissue evidence="2">Liver</tissue>
    </source>
</reference>
<evidence type="ECO:0000256" key="1">
    <source>
        <dbReference type="SAM" id="MobiDB-lite"/>
    </source>
</evidence>